<proteinExistence type="predicted"/>
<evidence type="ECO:0000256" key="7">
    <source>
        <dbReference type="ARBA" id="ARBA00047899"/>
    </source>
</evidence>
<dbReference type="EMBL" id="JAVFKD010000016">
    <property type="protein sequence ID" value="KAK5987099.1"/>
    <property type="molecule type" value="Genomic_DNA"/>
</dbReference>
<dbReference type="Pfam" id="PF00069">
    <property type="entry name" value="Pkinase"/>
    <property type="match status" value="1"/>
</dbReference>
<evidence type="ECO:0000313" key="11">
    <source>
        <dbReference type="Proteomes" id="UP001338125"/>
    </source>
</evidence>
<reference evidence="10 11" key="1">
    <citation type="submission" date="2024-01" db="EMBL/GenBank/DDBJ databases">
        <title>Complete genome of Cladobotryum mycophilum ATHUM6906.</title>
        <authorList>
            <person name="Christinaki A.C."/>
            <person name="Myridakis A.I."/>
            <person name="Kouvelis V.N."/>
        </authorList>
    </citation>
    <scope>NUCLEOTIDE SEQUENCE [LARGE SCALE GENOMIC DNA]</scope>
    <source>
        <strain evidence="10 11">ATHUM6906</strain>
    </source>
</reference>
<feature type="domain" description="Protein kinase" evidence="9">
    <location>
        <begin position="1"/>
        <end position="178"/>
    </location>
</feature>
<keyword evidence="5" id="KW-0418">Kinase</keyword>
<evidence type="ECO:0000256" key="3">
    <source>
        <dbReference type="ARBA" id="ARBA00022679"/>
    </source>
</evidence>
<evidence type="ECO:0000313" key="10">
    <source>
        <dbReference type="EMBL" id="KAK5987099.1"/>
    </source>
</evidence>
<dbReference type="PANTHER" id="PTHR24343">
    <property type="entry name" value="SERINE/THREONINE KINASE"/>
    <property type="match status" value="1"/>
</dbReference>
<dbReference type="InterPro" id="IPR000719">
    <property type="entry name" value="Prot_kinase_dom"/>
</dbReference>
<comment type="catalytic activity">
    <reaction evidence="7">
        <text>L-threonyl-[protein] + ATP = O-phospho-L-threonyl-[protein] + ADP + H(+)</text>
        <dbReference type="Rhea" id="RHEA:46608"/>
        <dbReference type="Rhea" id="RHEA-COMP:11060"/>
        <dbReference type="Rhea" id="RHEA-COMP:11605"/>
        <dbReference type="ChEBI" id="CHEBI:15378"/>
        <dbReference type="ChEBI" id="CHEBI:30013"/>
        <dbReference type="ChEBI" id="CHEBI:30616"/>
        <dbReference type="ChEBI" id="CHEBI:61977"/>
        <dbReference type="ChEBI" id="CHEBI:456216"/>
        <dbReference type="EC" id="2.7.11.1"/>
    </reaction>
</comment>
<keyword evidence="4" id="KW-0547">Nucleotide-binding</keyword>
<dbReference type="SUPFAM" id="SSF56112">
    <property type="entry name" value="Protein kinase-like (PK-like)"/>
    <property type="match status" value="1"/>
</dbReference>
<dbReference type="Proteomes" id="UP001338125">
    <property type="component" value="Unassembled WGS sequence"/>
</dbReference>
<name>A0ABR0S4L6_9HYPO</name>
<evidence type="ECO:0000256" key="4">
    <source>
        <dbReference type="ARBA" id="ARBA00022741"/>
    </source>
</evidence>
<evidence type="ECO:0000256" key="5">
    <source>
        <dbReference type="ARBA" id="ARBA00022777"/>
    </source>
</evidence>
<protein>
    <recommendedName>
        <fullName evidence="1">non-specific serine/threonine protein kinase</fullName>
        <ecNumber evidence="1">2.7.11.1</ecNumber>
    </recommendedName>
</protein>
<sequence length="178" mass="19905">MPPKYELFRGGLVLEYHPRGTLSSLFDRVDFATSFQEESKMWPCQAISAVASLHSRSVVHGDIGLHNFLACNDGRIILCDFAGSGMEGILPTVAAGVRYSKPENDQNDYPTEEDDVFALGTVLYELTVHERLSRAKAVEIFIVTCATRNSQTCRQSRYHLVESFTSVGLKRDTKPVMR</sequence>
<keyword evidence="6" id="KW-0067">ATP-binding</keyword>
<dbReference type="InterPro" id="IPR011009">
    <property type="entry name" value="Kinase-like_dom_sf"/>
</dbReference>
<evidence type="ECO:0000256" key="8">
    <source>
        <dbReference type="ARBA" id="ARBA00048679"/>
    </source>
</evidence>
<evidence type="ECO:0000256" key="2">
    <source>
        <dbReference type="ARBA" id="ARBA00022527"/>
    </source>
</evidence>
<organism evidence="10 11">
    <name type="scientific">Cladobotryum mycophilum</name>
    <dbReference type="NCBI Taxonomy" id="491253"/>
    <lineage>
        <taxon>Eukaryota</taxon>
        <taxon>Fungi</taxon>
        <taxon>Dikarya</taxon>
        <taxon>Ascomycota</taxon>
        <taxon>Pezizomycotina</taxon>
        <taxon>Sordariomycetes</taxon>
        <taxon>Hypocreomycetidae</taxon>
        <taxon>Hypocreales</taxon>
        <taxon>Hypocreaceae</taxon>
        <taxon>Cladobotryum</taxon>
    </lineage>
</organism>
<comment type="catalytic activity">
    <reaction evidence="8">
        <text>L-seryl-[protein] + ATP = O-phospho-L-seryl-[protein] + ADP + H(+)</text>
        <dbReference type="Rhea" id="RHEA:17989"/>
        <dbReference type="Rhea" id="RHEA-COMP:9863"/>
        <dbReference type="Rhea" id="RHEA-COMP:11604"/>
        <dbReference type="ChEBI" id="CHEBI:15378"/>
        <dbReference type="ChEBI" id="CHEBI:29999"/>
        <dbReference type="ChEBI" id="CHEBI:30616"/>
        <dbReference type="ChEBI" id="CHEBI:83421"/>
        <dbReference type="ChEBI" id="CHEBI:456216"/>
        <dbReference type="EC" id="2.7.11.1"/>
    </reaction>
</comment>
<evidence type="ECO:0000256" key="1">
    <source>
        <dbReference type="ARBA" id="ARBA00012513"/>
    </source>
</evidence>
<comment type="caution">
    <text evidence="10">The sequence shown here is derived from an EMBL/GenBank/DDBJ whole genome shotgun (WGS) entry which is preliminary data.</text>
</comment>
<keyword evidence="11" id="KW-1185">Reference proteome</keyword>
<keyword evidence="3" id="KW-0808">Transferase</keyword>
<dbReference type="EC" id="2.7.11.1" evidence="1"/>
<accession>A0ABR0S4L6</accession>
<evidence type="ECO:0000259" key="9">
    <source>
        <dbReference type="PROSITE" id="PS50011"/>
    </source>
</evidence>
<gene>
    <name evidence="10" type="ORF">PT974_11217</name>
</gene>
<dbReference type="Gene3D" id="1.10.510.10">
    <property type="entry name" value="Transferase(Phosphotransferase) domain 1"/>
    <property type="match status" value="1"/>
</dbReference>
<keyword evidence="2" id="KW-0723">Serine/threonine-protein kinase</keyword>
<dbReference type="PROSITE" id="PS50011">
    <property type="entry name" value="PROTEIN_KINASE_DOM"/>
    <property type="match status" value="1"/>
</dbReference>
<evidence type="ECO:0000256" key="6">
    <source>
        <dbReference type="ARBA" id="ARBA00022840"/>
    </source>
</evidence>